<proteinExistence type="predicted"/>
<dbReference type="PANTHER" id="PTHR43649">
    <property type="entry name" value="ARABINOSE-BINDING PROTEIN-RELATED"/>
    <property type="match status" value="1"/>
</dbReference>
<reference evidence="2 3" key="1">
    <citation type="submission" date="2017-08" db="EMBL/GenBank/DDBJ databases">
        <title>Substantial Increase in Enzyme Production by Combined Drug-Resistance Mutations in Paenibacillus agaridevorans.</title>
        <authorList>
            <person name="Tanaka Y."/>
            <person name="Funane K."/>
            <person name="Hosaka T."/>
            <person name="Shiwa Y."/>
            <person name="Fujita N."/>
            <person name="Miyazaki T."/>
            <person name="Yoshikawa H."/>
            <person name="Murakami K."/>
            <person name="Kasahara K."/>
            <person name="Inaoka T."/>
            <person name="Hiraga Y."/>
            <person name="Ochi K."/>
        </authorList>
    </citation>
    <scope>NUCLEOTIDE SEQUENCE [LARGE SCALE GENOMIC DNA]</scope>
    <source>
        <strain evidence="2 3">T-3040</strain>
    </source>
</reference>
<dbReference type="Gene3D" id="3.40.190.10">
    <property type="entry name" value="Periplasmic binding protein-like II"/>
    <property type="match status" value="2"/>
</dbReference>
<dbReference type="Pfam" id="PF12010">
    <property type="entry name" value="DUF3502"/>
    <property type="match status" value="1"/>
</dbReference>
<name>A0A2R5EG81_9BACL</name>
<evidence type="ECO:0000313" key="3">
    <source>
        <dbReference type="Proteomes" id="UP000245202"/>
    </source>
</evidence>
<accession>A0A2R5EG81</accession>
<organism evidence="2 3">
    <name type="scientific">Paenibacillus agaridevorans</name>
    <dbReference type="NCBI Taxonomy" id="171404"/>
    <lineage>
        <taxon>Bacteria</taxon>
        <taxon>Bacillati</taxon>
        <taxon>Bacillota</taxon>
        <taxon>Bacilli</taxon>
        <taxon>Bacillales</taxon>
        <taxon>Paenibacillaceae</taxon>
        <taxon>Paenibacillus</taxon>
    </lineage>
</organism>
<dbReference type="Proteomes" id="UP000245202">
    <property type="component" value="Unassembled WGS sequence"/>
</dbReference>
<dbReference type="AlphaFoldDB" id="A0A2R5EG81"/>
<dbReference type="PANTHER" id="PTHR43649:SF17">
    <property type="entry name" value="ABC TRANSPORTER SOLUTE BINDING PROTEIN-SUGAR TRANSPORT"/>
    <property type="match status" value="1"/>
</dbReference>
<dbReference type="SUPFAM" id="SSF53850">
    <property type="entry name" value="Periplasmic binding protein-like II"/>
    <property type="match status" value="1"/>
</dbReference>
<dbReference type="InterPro" id="IPR022627">
    <property type="entry name" value="DUF3502"/>
</dbReference>
<sequence>MAIVLCLVFSFTLVGCATKNEEQQASNSSPAANEDSATSSALPEVKLTWYFPSFNGDAKGEETAVFDEVNKILKEKINTTVDFKMINTGEYEEKMKVMMAASEEFDLAFYSNWFNNFQIAASKGNLLPLDELLGKNGPKLQSSIPDGFWNAVKLNGKVYAVPNQQFSARSTTLNVPQASADKYGLDVYGIDRNTFKLEDLEPYLEKFKNGEPDKYPIEIRWKELSGYYGMELISGDDVPGAVYMNDDSLKVFNQFESEEFQAHLALVNKWVEKGYFKSIELLSKKDQNLKPGEVMGAWFAGAWQPGGEALASQTYGVPMQNTAVSNPVLNNSGILATLTAISRTSKNPERAMMVLELLNSDEQLFNLLTFGIEGKDYTKKTGKFIEQNKDSQYIGIPNWEMATIFNSYLIEGQPEDVWAQHKQINAEAQTSPAIGFTFDPTPVKTEVANTSAVIKEYVEGLTYGVLKVDKDYPVFVEKLKKAGSDKVIEEMQKQIDDWKASK</sequence>
<comment type="caution">
    <text evidence="2">The sequence shown here is derived from an EMBL/GenBank/DDBJ whole genome shotgun (WGS) entry which is preliminary data.</text>
</comment>
<gene>
    <name evidence="2" type="ORF">PAT3040_00042</name>
</gene>
<feature type="domain" description="DUF3502" evidence="1">
    <location>
        <begin position="432"/>
        <end position="500"/>
    </location>
</feature>
<evidence type="ECO:0000313" key="2">
    <source>
        <dbReference type="EMBL" id="GBG05560.1"/>
    </source>
</evidence>
<dbReference type="EMBL" id="BDQX01000007">
    <property type="protein sequence ID" value="GBG05560.1"/>
    <property type="molecule type" value="Genomic_DNA"/>
</dbReference>
<dbReference type="InterPro" id="IPR050490">
    <property type="entry name" value="Bact_solute-bd_prot1"/>
</dbReference>
<keyword evidence="3" id="KW-1185">Reference proteome</keyword>
<evidence type="ECO:0000259" key="1">
    <source>
        <dbReference type="Pfam" id="PF12010"/>
    </source>
</evidence>
<protein>
    <submittedName>
        <fullName evidence="2">Sugar ABC transporter substrate-binding protein</fullName>
    </submittedName>
</protein>